<protein>
    <submittedName>
        <fullName evidence="5">Glutathione peroxidase</fullName>
    </submittedName>
</protein>
<dbReference type="PIRSF" id="PIRSF000303">
    <property type="entry name" value="Glutathion_perox"/>
    <property type="match status" value="1"/>
</dbReference>
<name>A0A975U5Y5_9PROT</name>
<dbReference type="GO" id="GO:0004601">
    <property type="term" value="F:peroxidase activity"/>
    <property type="evidence" value="ECO:0007669"/>
    <property type="project" value="UniProtKB-KW"/>
</dbReference>
<evidence type="ECO:0000259" key="4">
    <source>
        <dbReference type="PROSITE" id="PS51352"/>
    </source>
</evidence>
<dbReference type="PROSITE" id="PS00460">
    <property type="entry name" value="GLUTATHIONE_PEROXID_1"/>
    <property type="match status" value="1"/>
</dbReference>
<dbReference type="GO" id="GO:0034599">
    <property type="term" value="P:cellular response to oxidative stress"/>
    <property type="evidence" value="ECO:0007669"/>
    <property type="project" value="TreeGrafter"/>
</dbReference>
<feature type="domain" description="Thioredoxin" evidence="4">
    <location>
        <begin position="23"/>
        <end position="180"/>
    </location>
</feature>
<accession>A0A975U5Y5</accession>
<sequence length="184" mass="19931">MRRTFGMLAALGAALAPFRPDPAAASQLAWDFTFDGIEGDPIPLSKFRGKVLLVVNTASFCGFTNQYAGLRALHERYGPQGLVVIGVPSGDFRQEKDSNAAVKQFCEVEFGIDFPLAAITRVTGREAHPFYRWAASQASPPRWNFHKYLVGRDGRIAGSWGATTAPESRAITSAIERALTSPAA</sequence>
<keyword evidence="3" id="KW-0560">Oxidoreductase</keyword>
<dbReference type="PANTHER" id="PTHR11592">
    <property type="entry name" value="GLUTATHIONE PEROXIDASE"/>
    <property type="match status" value="1"/>
</dbReference>
<dbReference type="PANTHER" id="PTHR11592:SF78">
    <property type="entry name" value="GLUTATHIONE PEROXIDASE"/>
    <property type="match status" value="1"/>
</dbReference>
<evidence type="ECO:0000313" key="5">
    <source>
        <dbReference type="EMBL" id="QXM26179.1"/>
    </source>
</evidence>
<evidence type="ECO:0000256" key="3">
    <source>
        <dbReference type="ARBA" id="ARBA00023002"/>
    </source>
</evidence>
<dbReference type="Pfam" id="PF00255">
    <property type="entry name" value="GSHPx"/>
    <property type="match status" value="1"/>
</dbReference>
<keyword evidence="2 5" id="KW-0575">Peroxidase</keyword>
<dbReference type="InterPro" id="IPR000889">
    <property type="entry name" value="Glutathione_peroxidase"/>
</dbReference>
<reference evidence="5" key="1">
    <citation type="submission" date="2021-06" db="EMBL/GenBank/DDBJ databases">
        <title>Elioraea tepida, sp. nov., a moderately thermophilic aerobic anoxygenic phototrophic bacterium isolated from an alkaline siliceous hot spring mat community in Yellowstone National Park, WY, USA.</title>
        <authorList>
            <person name="Saini M.K."/>
            <person name="Yoshida S."/>
            <person name="Sebastian A."/>
            <person name="Hirose S."/>
            <person name="Hara E."/>
            <person name="Tamaki H."/>
            <person name="Soulier N.T."/>
            <person name="Albert I."/>
            <person name="Hanada S."/>
            <person name="Bryant D.A."/>
            <person name="Tank M."/>
        </authorList>
    </citation>
    <scope>NUCLEOTIDE SEQUENCE</scope>
    <source>
        <strain evidence="5">MS-P2</strain>
    </source>
</reference>
<evidence type="ECO:0000256" key="2">
    <source>
        <dbReference type="ARBA" id="ARBA00022559"/>
    </source>
</evidence>
<comment type="similarity">
    <text evidence="1">Belongs to the glutathione peroxidase family.</text>
</comment>
<dbReference type="KEGG" id="elio:KO353_02370"/>
<dbReference type="CDD" id="cd00340">
    <property type="entry name" value="GSH_Peroxidase"/>
    <property type="match status" value="1"/>
</dbReference>
<dbReference type="AlphaFoldDB" id="A0A975U5Y5"/>
<dbReference type="InterPro" id="IPR013766">
    <property type="entry name" value="Thioredoxin_domain"/>
</dbReference>
<dbReference type="PROSITE" id="PS51355">
    <property type="entry name" value="GLUTATHIONE_PEROXID_3"/>
    <property type="match status" value="1"/>
</dbReference>
<dbReference type="Proteomes" id="UP000694001">
    <property type="component" value="Chromosome"/>
</dbReference>
<dbReference type="PROSITE" id="PS51352">
    <property type="entry name" value="THIOREDOXIN_2"/>
    <property type="match status" value="1"/>
</dbReference>
<proteinExistence type="inferred from homology"/>
<keyword evidence="6" id="KW-1185">Reference proteome</keyword>
<dbReference type="InterPro" id="IPR029759">
    <property type="entry name" value="GPX_AS"/>
</dbReference>
<evidence type="ECO:0000256" key="1">
    <source>
        <dbReference type="ARBA" id="ARBA00006926"/>
    </source>
</evidence>
<organism evidence="5 6">
    <name type="scientific">Elioraea tepida</name>
    <dbReference type="NCBI Taxonomy" id="2843330"/>
    <lineage>
        <taxon>Bacteria</taxon>
        <taxon>Pseudomonadati</taxon>
        <taxon>Pseudomonadota</taxon>
        <taxon>Alphaproteobacteria</taxon>
        <taxon>Acetobacterales</taxon>
        <taxon>Elioraeaceae</taxon>
        <taxon>Elioraea</taxon>
    </lineage>
</organism>
<gene>
    <name evidence="5" type="ORF">KO353_02370</name>
</gene>
<evidence type="ECO:0000313" key="6">
    <source>
        <dbReference type="Proteomes" id="UP000694001"/>
    </source>
</evidence>
<dbReference type="EMBL" id="CP076448">
    <property type="protein sequence ID" value="QXM26179.1"/>
    <property type="molecule type" value="Genomic_DNA"/>
</dbReference>